<evidence type="ECO:0000313" key="2">
    <source>
        <dbReference type="Proteomes" id="UP000578449"/>
    </source>
</evidence>
<protein>
    <submittedName>
        <fullName evidence="1">Uncharacterized protein</fullName>
    </submittedName>
</protein>
<keyword evidence="2" id="KW-1185">Reference proteome</keyword>
<dbReference type="RefSeq" id="WP_185055972.1">
    <property type="nucleotide sequence ID" value="NZ_BAABIX010000016.1"/>
</dbReference>
<proteinExistence type="predicted"/>
<accession>A0A840PN70</accession>
<gene>
    <name evidence="1" type="ORF">HNP84_008903</name>
</gene>
<dbReference type="Proteomes" id="UP000578449">
    <property type="component" value="Unassembled WGS sequence"/>
</dbReference>
<reference evidence="1 2" key="1">
    <citation type="submission" date="2020-08" db="EMBL/GenBank/DDBJ databases">
        <title>Genomic Encyclopedia of Type Strains, Phase IV (KMG-IV): sequencing the most valuable type-strain genomes for metagenomic binning, comparative biology and taxonomic classification.</title>
        <authorList>
            <person name="Goeker M."/>
        </authorList>
    </citation>
    <scope>NUCLEOTIDE SEQUENCE [LARGE SCALE GENOMIC DNA]</scope>
    <source>
        <strain evidence="1 2">DSM 45615</strain>
    </source>
</reference>
<sequence length="342" mass="37935">MTSAHVPRDERRPRRAARPAVHDFSPEWGVADRPGGGEALIAFDDVVRWCEDLLADHDGPHSMVYVRQGFAVLGLDVFDHERCPVKPHDGLRQAHIDAARQLVAQIERFDLTLTALRTGELMRTVVEGPESLVFCGRVRPGEYLVAVRYLPAGLPDGDAATATDRELSLLMTDIRMEVFGQPDEHPGGDPGGELPPVDPGWELRISEGAPGWGRALAESALHPLDLHYLACYRDWRHVFDADRFDHPLAAARPGRLSPAARRERYAEAASRTRREMSLLAQTLWPVTSSGVRRIVLDVQEGALYAQMLPARGTFVFGVTTEQRAVRRAERRLTEAAARVPAS</sequence>
<name>A0A840PN70_9ACTN</name>
<evidence type="ECO:0000313" key="1">
    <source>
        <dbReference type="EMBL" id="MBB5139140.1"/>
    </source>
</evidence>
<dbReference type="AlphaFoldDB" id="A0A840PN70"/>
<comment type="caution">
    <text evidence="1">The sequence shown here is derived from an EMBL/GenBank/DDBJ whole genome shotgun (WGS) entry which is preliminary data.</text>
</comment>
<dbReference type="EMBL" id="JACHGN010000027">
    <property type="protein sequence ID" value="MBB5139140.1"/>
    <property type="molecule type" value="Genomic_DNA"/>
</dbReference>
<organism evidence="1 2">
    <name type="scientific">Thermocatellispora tengchongensis</name>
    <dbReference type="NCBI Taxonomy" id="1073253"/>
    <lineage>
        <taxon>Bacteria</taxon>
        <taxon>Bacillati</taxon>
        <taxon>Actinomycetota</taxon>
        <taxon>Actinomycetes</taxon>
        <taxon>Streptosporangiales</taxon>
        <taxon>Streptosporangiaceae</taxon>
        <taxon>Thermocatellispora</taxon>
    </lineage>
</organism>